<proteinExistence type="predicted"/>
<dbReference type="RefSeq" id="WP_145149561.1">
    <property type="nucleotide sequence ID" value="NZ_VNIM01000021.1"/>
</dbReference>
<reference evidence="1 2" key="1">
    <citation type="submission" date="2019-07" db="EMBL/GenBank/DDBJ databases">
        <title>Sphingomonas solaris sp. nov., isolated from a solar panel from Boston, Massachusetts.</title>
        <authorList>
            <person name="Tanner K."/>
            <person name="Pascual J."/>
            <person name="Mancuso C."/>
            <person name="Pereto J."/>
            <person name="Khalil A."/>
            <person name="Vilanova C."/>
        </authorList>
    </citation>
    <scope>NUCLEOTIDE SEQUENCE [LARGE SCALE GENOMIC DNA]</scope>
    <source>
        <strain evidence="1 2">R4DWN</strain>
    </source>
</reference>
<organism evidence="1 2">
    <name type="scientific">Alterirhizorhabdus solaris</name>
    <dbReference type="NCBI Taxonomy" id="2529389"/>
    <lineage>
        <taxon>Bacteria</taxon>
        <taxon>Pseudomonadati</taxon>
        <taxon>Pseudomonadota</taxon>
        <taxon>Alphaproteobacteria</taxon>
        <taxon>Sphingomonadales</taxon>
        <taxon>Rhizorhabdaceae</taxon>
        <taxon>Alterirhizorhabdus</taxon>
    </lineage>
</organism>
<gene>
    <name evidence="1" type="ORF">FOY91_07160</name>
</gene>
<evidence type="ECO:0000313" key="2">
    <source>
        <dbReference type="Proteomes" id="UP000318681"/>
    </source>
</evidence>
<dbReference type="OrthoDB" id="7376075at2"/>
<sequence>MQLLPVIEKYLRASNTAPTRFGRDAVRDPRFVLDLRNGREPRRRTEARVLGYIDRQTRGA</sequence>
<keyword evidence="2" id="KW-1185">Reference proteome</keyword>
<protein>
    <submittedName>
        <fullName evidence="1">Uncharacterized protein</fullName>
    </submittedName>
</protein>
<dbReference type="Proteomes" id="UP000318681">
    <property type="component" value="Unassembled WGS sequence"/>
</dbReference>
<dbReference type="AlphaFoldDB" id="A0A558R7I1"/>
<accession>A0A558R7I1</accession>
<name>A0A558R7I1_9SPHN</name>
<comment type="caution">
    <text evidence="1">The sequence shown here is derived from an EMBL/GenBank/DDBJ whole genome shotgun (WGS) entry which is preliminary data.</text>
</comment>
<evidence type="ECO:0000313" key="1">
    <source>
        <dbReference type="EMBL" id="TVV75355.1"/>
    </source>
</evidence>
<dbReference type="EMBL" id="VNIM01000021">
    <property type="protein sequence ID" value="TVV75355.1"/>
    <property type="molecule type" value="Genomic_DNA"/>
</dbReference>